<protein>
    <submittedName>
        <fullName evidence="1">Putative structural constituent of cell wall</fullName>
    </submittedName>
</protein>
<reference evidence="1 2" key="1">
    <citation type="submission" date="2013-09" db="EMBL/GenBank/DDBJ databases">
        <title>Corchorus capsularis genome sequencing.</title>
        <authorList>
            <person name="Alam M."/>
            <person name="Haque M.S."/>
            <person name="Islam M.S."/>
            <person name="Emdad E.M."/>
            <person name="Islam M.M."/>
            <person name="Ahmed B."/>
            <person name="Halim A."/>
            <person name="Hossen Q.M.M."/>
            <person name="Hossain M.Z."/>
            <person name="Ahmed R."/>
            <person name="Khan M.M."/>
            <person name="Islam R."/>
            <person name="Rashid M.M."/>
            <person name="Khan S.A."/>
            <person name="Rahman M.S."/>
            <person name="Alam M."/>
        </authorList>
    </citation>
    <scope>NUCLEOTIDE SEQUENCE [LARGE SCALE GENOMIC DNA]</scope>
    <source>
        <strain evidence="2">cv. CVL-1</strain>
        <tissue evidence="1">Whole seedling</tissue>
    </source>
</reference>
<gene>
    <name evidence="1" type="ORF">CCACVL1_00171</name>
</gene>
<evidence type="ECO:0000313" key="1">
    <source>
        <dbReference type="EMBL" id="OMP12027.1"/>
    </source>
</evidence>
<evidence type="ECO:0000313" key="2">
    <source>
        <dbReference type="Proteomes" id="UP000188268"/>
    </source>
</evidence>
<organism evidence="1 2">
    <name type="scientific">Corchorus capsularis</name>
    <name type="common">Jute</name>
    <dbReference type="NCBI Taxonomy" id="210143"/>
    <lineage>
        <taxon>Eukaryota</taxon>
        <taxon>Viridiplantae</taxon>
        <taxon>Streptophyta</taxon>
        <taxon>Embryophyta</taxon>
        <taxon>Tracheophyta</taxon>
        <taxon>Spermatophyta</taxon>
        <taxon>Magnoliopsida</taxon>
        <taxon>eudicotyledons</taxon>
        <taxon>Gunneridae</taxon>
        <taxon>Pentapetalae</taxon>
        <taxon>rosids</taxon>
        <taxon>malvids</taxon>
        <taxon>Malvales</taxon>
        <taxon>Malvaceae</taxon>
        <taxon>Grewioideae</taxon>
        <taxon>Apeibeae</taxon>
        <taxon>Corchorus</taxon>
    </lineage>
</organism>
<name>A0A1R3KYB1_COCAP</name>
<sequence>MVSYKNLLLAFFIALTSFSSIDVGLAACRRLQQLPTLPKIHTNAATIANNA</sequence>
<dbReference type="EMBL" id="AWWV01000553">
    <property type="protein sequence ID" value="OMP12027.1"/>
    <property type="molecule type" value="Genomic_DNA"/>
</dbReference>
<comment type="caution">
    <text evidence="1">The sequence shown here is derived from an EMBL/GenBank/DDBJ whole genome shotgun (WGS) entry which is preliminary data.</text>
</comment>
<proteinExistence type="predicted"/>
<accession>A0A1R3KYB1</accession>
<dbReference type="AlphaFoldDB" id="A0A1R3KYB1"/>
<dbReference type="Proteomes" id="UP000188268">
    <property type="component" value="Unassembled WGS sequence"/>
</dbReference>
<keyword evidence="2" id="KW-1185">Reference proteome</keyword>
<dbReference type="Gramene" id="OMP12027">
    <property type="protein sequence ID" value="OMP12027"/>
    <property type="gene ID" value="CCACVL1_00171"/>
</dbReference>